<dbReference type="CDD" id="cd00158">
    <property type="entry name" value="RHOD"/>
    <property type="match status" value="1"/>
</dbReference>
<feature type="domain" description="Rhodanese" evidence="1">
    <location>
        <begin position="18"/>
        <end position="105"/>
    </location>
</feature>
<dbReference type="SMART" id="SM00450">
    <property type="entry name" value="RHOD"/>
    <property type="match status" value="1"/>
</dbReference>
<dbReference type="InterPro" id="IPR001763">
    <property type="entry name" value="Rhodanese-like_dom"/>
</dbReference>
<accession>A0A3M8LNX7</accession>
<sequence length="105" mass="10834">MTAITGSIAAPDAIAAVESGTGWLLDVREDVEWQAGHAPGAHHIPMGEIGRRQDELPAGETILVICHVGGRSRVVTDALLAADYPAANVEGGMDAWQAAGGPVLR</sequence>
<dbReference type="Proteomes" id="UP000279859">
    <property type="component" value="Unassembled WGS sequence"/>
</dbReference>
<dbReference type="Gene3D" id="3.40.250.10">
    <property type="entry name" value="Rhodanese-like domain"/>
    <property type="match status" value="1"/>
</dbReference>
<dbReference type="AlphaFoldDB" id="A0A3M8LNX7"/>
<dbReference type="RefSeq" id="WP_123045006.1">
    <property type="nucleotide sequence ID" value="NZ_RDSR01000004.1"/>
</dbReference>
<dbReference type="InterPro" id="IPR050229">
    <property type="entry name" value="GlpE_sulfurtransferase"/>
</dbReference>
<evidence type="ECO:0000259" key="1">
    <source>
        <dbReference type="PROSITE" id="PS50206"/>
    </source>
</evidence>
<dbReference type="InterPro" id="IPR036873">
    <property type="entry name" value="Rhodanese-like_dom_sf"/>
</dbReference>
<proteinExistence type="predicted"/>
<dbReference type="PROSITE" id="PS50206">
    <property type="entry name" value="RHODANESE_3"/>
    <property type="match status" value="1"/>
</dbReference>
<dbReference type="OrthoDB" id="9800872at2"/>
<protein>
    <submittedName>
        <fullName evidence="2">Rhodanese-like domain-containing protein</fullName>
    </submittedName>
</protein>
<comment type="caution">
    <text evidence="2">The sequence shown here is derived from an EMBL/GenBank/DDBJ whole genome shotgun (WGS) entry which is preliminary data.</text>
</comment>
<name>A0A3M8LNX7_9MICO</name>
<gene>
    <name evidence="2" type="ORF">EEJ31_04015</name>
</gene>
<organism evidence="2 3">
    <name type="scientific">Cryobacterium tepidiphilum</name>
    <dbReference type="NCBI Taxonomy" id="2486026"/>
    <lineage>
        <taxon>Bacteria</taxon>
        <taxon>Bacillati</taxon>
        <taxon>Actinomycetota</taxon>
        <taxon>Actinomycetes</taxon>
        <taxon>Micrococcales</taxon>
        <taxon>Microbacteriaceae</taxon>
        <taxon>Cryobacterium</taxon>
    </lineage>
</organism>
<dbReference type="EMBL" id="RDSR01000004">
    <property type="protein sequence ID" value="RNE66572.1"/>
    <property type="molecule type" value="Genomic_DNA"/>
</dbReference>
<dbReference type="PANTHER" id="PTHR43031">
    <property type="entry name" value="FAD-DEPENDENT OXIDOREDUCTASE"/>
    <property type="match status" value="1"/>
</dbReference>
<dbReference type="Pfam" id="PF00581">
    <property type="entry name" value="Rhodanese"/>
    <property type="match status" value="1"/>
</dbReference>
<evidence type="ECO:0000313" key="3">
    <source>
        <dbReference type="Proteomes" id="UP000279859"/>
    </source>
</evidence>
<keyword evidence="3" id="KW-1185">Reference proteome</keyword>
<reference evidence="2 3" key="1">
    <citation type="submission" date="2018-11" db="EMBL/GenBank/DDBJ databases">
        <title>Cryobacterium sp. nov., isolated from rhizosphere soil of lettuce.</title>
        <authorList>
            <person name="Wang Y."/>
        </authorList>
    </citation>
    <scope>NUCLEOTIDE SEQUENCE [LARGE SCALE GENOMIC DNA]</scope>
    <source>
        <strain evidence="2 3">NEAU-85</strain>
    </source>
</reference>
<dbReference type="SUPFAM" id="SSF52821">
    <property type="entry name" value="Rhodanese/Cell cycle control phosphatase"/>
    <property type="match status" value="1"/>
</dbReference>
<dbReference type="PANTHER" id="PTHR43031:SF1">
    <property type="entry name" value="PYRIDINE NUCLEOTIDE-DISULPHIDE OXIDOREDUCTASE"/>
    <property type="match status" value="1"/>
</dbReference>
<evidence type="ECO:0000313" key="2">
    <source>
        <dbReference type="EMBL" id="RNE66572.1"/>
    </source>
</evidence>